<proteinExistence type="predicted"/>
<keyword evidence="2" id="KW-1185">Reference proteome</keyword>
<name>A0AAD7CTI5_MYCRO</name>
<dbReference type="Gene3D" id="3.30.420.10">
    <property type="entry name" value="Ribonuclease H-like superfamily/Ribonuclease H"/>
    <property type="match status" value="1"/>
</dbReference>
<dbReference type="AlphaFoldDB" id="A0AAD7CTI5"/>
<sequence>MAATPPFPRLNTSTRVWGAQTSPRAELLSAILALRRAPTFKSLELSTRSEYVVRSIAHYAVCNNACGWR</sequence>
<dbReference type="InterPro" id="IPR012337">
    <property type="entry name" value="RNaseH-like_sf"/>
</dbReference>
<dbReference type="GO" id="GO:0003676">
    <property type="term" value="F:nucleic acid binding"/>
    <property type="evidence" value="ECO:0007669"/>
    <property type="project" value="InterPro"/>
</dbReference>
<dbReference type="SUPFAM" id="SSF53098">
    <property type="entry name" value="Ribonuclease H-like"/>
    <property type="match status" value="1"/>
</dbReference>
<accession>A0AAD7CTI5</accession>
<dbReference type="EMBL" id="JARKIE010000244">
    <property type="protein sequence ID" value="KAJ7662271.1"/>
    <property type="molecule type" value="Genomic_DNA"/>
</dbReference>
<evidence type="ECO:0000313" key="1">
    <source>
        <dbReference type="EMBL" id="KAJ7662271.1"/>
    </source>
</evidence>
<evidence type="ECO:0008006" key="3">
    <source>
        <dbReference type="Google" id="ProtNLM"/>
    </source>
</evidence>
<reference evidence="1" key="1">
    <citation type="submission" date="2023-03" db="EMBL/GenBank/DDBJ databases">
        <title>Massive genome expansion in bonnet fungi (Mycena s.s.) driven by repeated elements and novel gene families across ecological guilds.</title>
        <authorList>
            <consortium name="Lawrence Berkeley National Laboratory"/>
            <person name="Harder C.B."/>
            <person name="Miyauchi S."/>
            <person name="Viragh M."/>
            <person name="Kuo A."/>
            <person name="Thoen E."/>
            <person name="Andreopoulos B."/>
            <person name="Lu D."/>
            <person name="Skrede I."/>
            <person name="Drula E."/>
            <person name="Henrissat B."/>
            <person name="Morin E."/>
            <person name="Kohler A."/>
            <person name="Barry K."/>
            <person name="LaButti K."/>
            <person name="Morin E."/>
            <person name="Salamov A."/>
            <person name="Lipzen A."/>
            <person name="Mereny Z."/>
            <person name="Hegedus B."/>
            <person name="Baldrian P."/>
            <person name="Stursova M."/>
            <person name="Weitz H."/>
            <person name="Taylor A."/>
            <person name="Grigoriev I.V."/>
            <person name="Nagy L.G."/>
            <person name="Martin F."/>
            <person name="Kauserud H."/>
        </authorList>
    </citation>
    <scope>NUCLEOTIDE SEQUENCE</scope>
    <source>
        <strain evidence="1">CBHHK067</strain>
    </source>
</reference>
<protein>
    <recommendedName>
        <fullName evidence="3">RNase H type-1 domain-containing protein</fullName>
    </recommendedName>
</protein>
<dbReference type="Proteomes" id="UP001221757">
    <property type="component" value="Unassembled WGS sequence"/>
</dbReference>
<gene>
    <name evidence="1" type="ORF">B0H17DRAFT_953315</name>
</gene>
<organism evidence="1 2">
    <name type="scientific">Mycena rosella</name>
    <name type="common">Pink bonnet</name>
    <name type="synonym">Agaricus rosellus</name>
    <dbReference type="NCBI Taxonomy" id="1033263"/>
    <lineage>
        <taxon>Eukaryota</taxon>
        <taxon>Fungi</taxon>
        <taxon>Dikarya</taxon>
        <taxon>Basidiomycota</taxon>
        <taxon>Agaricomycotina</taxon>
        <taxon>Agaricomycetes</taxon>
        <taxon>Agaricomycetidae</taxon>
        <taxon>Agaricales</taxon>
        <taxon>Marasmiineae</taxon>
        <taxon>Mycenaceae</taxon>
        <taxon>Mycena</taxon>
    </lineage>
</organism>
<dbReference type="InterPro" id="IPR036397">
    <property type="entry name" value="RNaseH_sf"/>
</dbReference>
<evidence type="ECO:0000313" key="2">
    <source>
        <dbReference type="Proteomes" id="UP001221757"/>
    </source>
</evidence>
<comment type="caution">
    <text evidence="1">The sequence shown here is derived from an EMBL/GenBank/DDBJ whole genome shotgun (WGS) entry which is preliminary data.</text>
</comment>